<evidence type="ECO:0000313" key="3">
    <source>
        <dbReference type="EMBL" id="MBA4537063.1"/>
    </source>
</evidence>
<keyword evidence="5" id="KW-1185">Reference proteome</keyword>
<dbReference type="InterPro" id="IPR054845">
    <property type="entry name" value="Exosporium_prot_C"/>
</dbReference>
<evidence type="ECO:0000313" key="6">
    <source>
        <dbReference type="Proteomes" id="UP000570010"/>
    </source>
</evidence>
<dbReference type="Proteomes" id="UP000472971">
    <property type="component" value="Unassembled WGS sequence"/>
</dbReference>
<reference evidence="4 5" key="1">
    <citation type="submission" date="2020-02" db="EMBL/GenBank/DDBJ databases">
        <title>Bacillus aquiflavi sp. nov., isolated from yellow water of strong flavor Chinese baijiu in Yibin region of China.</title>
        <authorList>
            <person name="Xie J."/>
        </authorList>
    </citation>
    <scope>NUCLEOTIDE SEQUENCE [LARGE SCALE GENOMIC DNA]</scope>
    <source>
        <strain evidence="4 5">3H-10</strain>
    </source>
</reference>
<dbReference type="RefSeq" id="WP_163241717.1">
    <property type="nucleotide sequence ID" value="NZ_JAAIWN010000013.1"/>
</dbReference>
<dbReference type="AlphaFoldDB" id="A0A6B3VSW7"/>
<feature type="domain" description="DUF7852" evidence="2">
    <location>
        <begin position="40"/>
        <end position="108"/>
    </location>
</feature>
<dbReference type="Pfam" id="PF25250">
    <property type="entry name" value="DUF7852"/>
    <property type="match status" value="1"/>
</dbReference>
<reference evidence="3 6" key="2">
    <citation type="submission" date="2020-07" db="EMBL/GenBank/DDBJ databases">
        <authorList>
            <person name="Feng H."/>
        </authorList>
    </citation>
    <scope>NUCLEOTIDE SEQUENCE [LARGE SCALE GENOMIC DNA]</scope>
    <source>
        <strain evidence="3">S-12</strain>
        <strain evidence="6">s-12</strain>
    </source>
</reference>
<organism evidence="4 5">
    <name type="scientific">Bacillus aquiflavi</name>
    <dbReference type="NCBI Taxonomy" id="2672567"/>
    <lineage>
        <taxon>Bacteria</taxon>
        <taxon>Bacillati</taxon>
        <taxon>Bacillota</taxon>
        <taxon>Bacilli</taxon>
        <taxon>Bacillales</taxon>
        <taxon>Bacillaceae</taxon>
        <taxon>Bacillus</taxon>
    </lineage>
</organism>
<evidence type="ECO:0000259" key="2">
    <source>
        <dbReference type="Pfam" id="PF25250"/>
    </source>
</evidence>
<evidence type="ECO:0000313" key="5">
    <source>
        <dbReference type="Proteomes" id="UP000472971"/>
    </source>
</evidence>
<dbReference type="EMBL" id="JACEIO010000014">
    <property type="protein sequence ID" value="MBA4537063.1"/>
    <property type="molecule type" value="Genomic_DNA"/>
</dbReference>
<dbReference type="Proteomes" id="UP000570010">
    <property type="component" value="Unassembled WGS sequence"/>
</dbReference>
<feature type="compositionally biased region" description="Low complexity" evidence="1">
    <location>
        <begin position="235"/>
        <end position="247"/>
    </location>
</feature>
<name>A0A6B3VSW7_9BACI</name>
<gene>
    <name evidence="4" type="ORF">G4D64_07485</name>
    <name evidence="3" type="ORF">H1Z61_07870</name>
</gene>
<proteinExistence type="predicted"/>
<accession>A0A6B3VSW7</accession>
<evidence type="ECO:0000313" key="4">
    <source>
        <dbReference type="EMBL" id="NEY81360.1"/>
    </source>
</evidence>
<evidence type="ECO:0000256" key="1">
    <source>
        <dbReference type="SAM" id="MobiDB-lite"/>
    </source>
</evidence>
<dbReference type="InterPro" id="IPR057174">
    <property type="entry name" value="DUF7852"/>
</dbReference>
<feature type="region of interest" description="Disordered" evidence="1">
    <location>
        <begin position="224"/>
        <end position="250"/>
    </location>
</feature>
<comment type="caution">
    <text evidence="4">The sequence shown here is derived from an EMBL/GenBank/DDBJ whole genome shotgun (WGS) entry which is preliminary data.</text>
</comment>
<dbReference type="NCBIfam" id="NF045794">
    <property type="entry name" value="CsxC_fam"/>
    <property type="match status" value="1"/>
</dbReference>
<sequence length="269" mass="30057">MDNNNLESEKHCPLPPCDKAKTIRVDCNSFGFSFGPTAFIPIVLGEVELQALVESEITLPTAAKEIKSVRRNISLTQCKAVPSAIPLSRQVKVFVSGVIHKNIQYVESCSGYLRDYSVDVPFSCNQAVFAPRAIELFSQKSTLTNERIFINEHGDGADKTTSGGLTFEFFNEPIECRLLFSVVNDIDLHKNIDSSGRFRKIIEKAEVVLIFKLLQKQQVPHCPCGMEDAQEGEENNQAQAPAQSQSPIIHEKNIHDRIKNIINRISNQD</sequence>
<protein>
    <recommendedName>
        <fullName evidence="2">DUF7852 domain-containing protein</fullName>
    </recommendedName>
</protein>
<dbReference type="EMBL" id="JAAIWN010000013">
    <property type="protein sequence ID" value="NEY81360.1"/>
    <property type="molecule type" value="Genomic_DNA"/>
</dbReference>